<dbReference type="FunCoup" id="A0A6C2YR06">
    <property type="interactions" value="211"/>
</dbReference>
<dbReference type="InterPro" id="IPR036390">
    <property type="entry name" value="WH_DNA-bd_sf"/>
</dbReference>
<keyword evidence="2" id="KW-0238">DNA-binding</keyword>
<name>A0A6C2YR06_9BACT</name>
<proteinExistence type="predicted"/>
<evidence type="ECO:0000256" key="3">
    <source>
        <dbReference type="ARBA" id="ARBA00023163"/>
    </source>
</evidence>
<dbReference type="RefSeq" id="WP_162658394.1">
    <property type="nucleotide sequence ID" value="NZ_LR593887.1"/>
</dbReference>
<dbReference type="InterPro" id="IPR001845">
    <property type="entry name" value="HTH_ArsR_DNA-bd_dom"/>
</dbReference>
<gene>
    <name evidence="6" type="ORF">GMBLW1_06480</name>
</gene>
<evidence type="ECO:0000313" key="6">
    <source>
        <dbReference type="EMBL" id="VIP03312.1"/>
    </source>
</evidence>
<dbReference type="PROSITE" id="PS50987">
    <property type="entry name" value="HTH_ARSR_2"/>
    <property type="match status" value="1"/>
</dbReference>
<dbReference type="AlphaFoldDB" id="A0A6C2YR06"/>
<dbReference type="GO" id="GO:0003700">
    <property type="term" value="F:DNA-binding transcription factor activity"/>
    <property type="evidence" value="ECO:0007669"/>
    <property type="project" value="InterPro"/>
</dbReference>
<evidence type="ECO:0000256" key="2">
    <source>
        <dbReference type="ARBA" id="ARBA00023125"/>
    </source>
</evidence>
<dbReference type="Proteomes" id="UP000464378">
    <property type="component" value="Chromosome"/>
</dbReference>
<dbReference type="Pfam" id="PF01022">
    <property type="entry name" value="HTH_5"/>
    <property type="match status" value="1"/>
</dbReference>
<dbReference type="KEGG" id="tim:GMBLW1_06480"/>
<dbReference type="CDD" id="cd00090">
    <property type="entry name" value="HTH_ARSR"/>
    <property type="match status" value="1"/>
</dbReference>
<dbReference type="SMART" id="SM00418">
    <property type="entry name" value="HTH_ARSR"/>
    <property type="match status" value="1"/>
</dbReference>
<evidence type="ECO:0000259" key="5">
    <source>
        <dbReference type="PROSITE" id="PS50987"/>
    </source>
</evidence>
<reference evidence="6" key="1">
    <citation type="submission" date="2019-04" db="EMBL/GenBank/DDBJ databases">
        <authorList>
            <consortium name="Science for Life Laboratories"/>
        </authorList>
    </citation>
    <scope>NUCLEOTIDE SEQUENCE</scope>
    <source>
        <strain evidence="6">MBLW1</strain>
    </source>
</reference>
<dbReference type="InParanoid" id="A0A6C2YR06"/>
<feature type="domain" description="HTH arsR-type" evidence="5">
    <location>
        <begin position="26"/>
        <end position="121"/>
    </location>
</feature>
<feature type="region of interest" description="Disordered" evidence="4">
    <location>
        <begin position="1"/>
        <end position="20"/>
    </location>
</feature>
<dbReference type="InterPro" id="IPR051011">
    <property type="entry name" value="Metal_resp_trans_reg"/>
</dbReference>
<dbReference type="GO" id="GO:0003677">
    <property type="term" value="F:DNA binding"/>
    <property type="evidence" value="ECO:0007669"/>
    <property type="project" value="UniProtKB-KW"/>
</dbReference>
<dbReference type="PANTHER" id="PTHR43132">
    <property type="entry name" value="ARSENICAL RESISTANCE OPERON REPRESSOR ARSR-RELATED"/>
    <property type="match status" value="1"/>
</dbReference>
<protein>
    <recommendedName>
        <fullName evidence="5">HTH arsR-type domain-containing protein</fullName>
    </recommendedName>
</protein>
<evidence type="ECO:0000256" key="4">
    <source>
        <dbReference type="SAM" id="MobiDB-lite"/>
    </source>
</evidence>
<dbReference type="EMBL" id="LR586016">
    <property type="protein sequence ID" value="VIP03312.1"/>
    <property type="molecule type" value="Genomic_DNA"/>
</dbReference>
<keyword evidence="1" id="KW-0805">Transcription regulation</keyword>
<accession>A0A6C2YR06</accession>
<organism evidence="6">
    <name type="scientific">Tuwongella immobilis</name>
    <dbReference type="NCBI Taxonomy" id="692036"/>
    <lineage>
        <taxon>Bacteria</taxon>
        <taxon>Pseudomonadati</taxon>
        <taxon>Planctomycetota</taxon>
        <taxon>Planctomycetia</taxon>
        <taxon>Gemmatales</taxon>
        <taxon>Gemmataceae</taxon>
        <taxon>Tuwongella</taxon>
    </lineage>
</organism>
<dbReference type="SUPFAM" id="SSF46785">
    <property type="entry name" value="Winged helix' DNA-binding domain"/>
    <property type="match status" value="1"/>
</dbReference>
<sequence>MKTMAPARSKKSAPAPVEATPVEPAVSEASFKRLIEIFKSLADRSRLKILTMLSRQGEMHVSAICEELDQSQPAVSHHLTQLRNAGLVDFRRDGKFNYYRLDSVLVAQLLEEFFPDAKTAQQRVSFGDLELSFKRR</sequence>
<dbReference type="PRINTS" id="PR00778">
    <property type="entry name" value="HTHARSR"/>
</dbReference>
<dbReference type="EMBL" id="LR593887">
    <property type="protein sequence ID" value="VTS03995.1"/>
    <property type="molecule type" value="Genomic_DNA"/>
</dbReference>
<dbReference type="NCBIfam" id="NF033788">
    <property type="entry name" value="HTH_metalloreg"/>
    <property type="match status" value="1"/>
</dbReference>
<evidence type="ECO:0000256" key="1">
    <source>
        <dbReference type="ARBA" id="ARBA00023015"/>
    </source>
</evidence>
<keyword evidence="3" id="KW-0804">Transcription</keyword>
<dbReference type="InterPro" id="IPR011991">
    <property type="entry name" value="ArsR-like_HTH"/>
</dbReference>
<dbReference type="Gene3D" id="1.10.10.10">
    <property type="entry name" value="Winged helix-like DNA-binding domain superfamily/Winged helix DNA-binding domain"/>
    <property type="match status" value="1"/>
</dbReference>
<dbReference type="InterPro" id="IPR036388">
    <property type="entry name" value="WH-like_DNA-bd_sf"/>
</dbReference>
<dbReference type="PANTHER" id="PTHR43132:SF2">
    <property type="entry name" value="ARSENICAL RESISTANCE OPERON REPRESSOR ARSR-RELATED"/>
    <property type="match status" value="1"/>
</dbReference>
<keyword evidence="7" id="KW-1185">Reference proteome</keyword>
<evidence type="ECO:0000313" key="7">
    <source>
        <dbReference type="Proteomes" id="UP000464378"/>
    </source>
</evidence>